<evidence type="ECO:0000256" key="3">
    <source>
        <dbReference type="SAM" id="MobiDB-lite"/>
    </source>
</evidence>
<evidence type="ECO:0000313" key="5">
    <source>
        <dbReference type="Proteomes" id="UP001276840"/>
    </source>
</evidence>
<dbReference type="InterPro" id="IPR016142">
    <property type="entry name" value="Citrate_synth-like_lrg_a-sub"/>
</dbReference>
<name>A0ABU4ZDA2_9HYPH</name>
<evidence type="ECO:0000313" key="4">
    <source>
        <dbReference type="EMBL" id="MDX8523323.1"/>
    </source>
</evidence>
<keyword evidence="5" id="KW-1185">Reference proteome</keyword>
<dbReference type="Gene3D" id="1.10.580.10">
    <property type="entry name" value="Citrate Synthase, domain 1"/>
    <property type="match status" value="1"/>
</dbReference>
<dbReference type="CDD" id="cd06102">
    <property type="entry name" value="citrate_synt_like_2"/>
    <property type="match status" value="1"/>
</dbReference>
<gene>
    <name evidence="4" type="ORF">RFM68_02295</name>
</gene>
<evidence type="ECO:0000256" key="2">
    <source>
        <dbReference type="ARBA" id="ARBA00022679"/>
    </source>
</evidence>
<dbReference type="EMBL" id="JAVIJF010000001">
    <property type="protein sequence ID" value="MDX8523323.1"/>
    <property type="molecule type" value="Genomic_DNA"/>
</dbReference>
<comment type="similarity">
    <text evidence="1">Belongs to the citrate synthase family.</text>
</comment>
<dbReference type="SUPFAM" id="SSF48256">
    <property type="entry name" value="Citrate synthase"/>
    <property type="match status" value="1"/>
</dbReference>
<dbReference type="InterPro" id="IPR036969">
    <property type="entry name" value="Citrate_synthase_sf"/>
</dbReference>
<keyword evidence="2" id="KW-0808">Transferase</keyword>
<dbReference type="PANTHER" id="PTHR11739">
    <property type="entry name" value="CITRATE SYNTHASE"/>
    <property type="match status" value="1"/>
</dbReference>
<reference evidence="4 5" key="1">
    <citation type="submission" date="2023-08" db="EMBL/GenBank/DDBJ databases">
        <title>Implementing the SeqCode for naming new Mesorhizobium species isolated from Vachellia karroo root nodules.</title>
        <authorList>
            <person name="Van Lill M."/>
        </authorList>
    </citation>
    <scope>NUCLEOTIDE SEQUENCE [LARGE SCALE GENOMIC DNA]</scope>
    <source>
        <strain evidence="4 5">MSK 1335</strain>
    </source>
</reference>
<dbReference type="PRINTS" id="PR00143">
    <property type="entry name" value="CITRTSNTHASE"/>
</dbReference>
<protein>
    <submittedName>
        <fullName evidence="4">Citrate synthase</fullName>
    </submittedName>
</protein>
<proteinExistence type="inferred from homology"/>
<evidence type="ECO:0000256" key="1">
    <source>
        <dbReference type="ARBA" id="ARBA00010566"/>
    </source>
</evidence>
<organism evidence="4 5">
    <name type="scientific">Mesorhizobium montanum</name>
    <dbReference type="NCBI Taxonomy" id="3072323"/>
    <lineage>
        <taxon>Bacteria</taxon>
        <taxon>Pseudomonadati</taxon>
        <taxon>Pseudomonadota</taxon>
        <taxon>Alphaproteobacteria</taxon>
        <taxon>Hyphomicrobiales</taxon>
        <taxon>Phyllobacteriaceae</taxon>
        <taxon>Mesorhizobium</taxon>
    </lineage>
</organism>
<dbReference type="RefSeq" id="WP_320231014.1">
    <property type="nucleotide sequence ID" value="NZ_JAVIJF010000001.1"/>
</dbReference>
<dbReference type="PANTHER" id="PTHR11739:SF4">
    <property type="entry name" value="CITRATE SYNTHASE, PEROXISOMAL"/>
    <property type="match status" value="1"/>
</dbReference>
<feature type="region of interest" description="Disordered" evidence="3">
    <location>
        <begin position="368"/>
        <end position="388"/>
    </location>
</feature>
<sequence>MTEWLTREQALERLNVRPQTLYAYVSRGRIGMKPDDTDPRRSQYRADDIAALATRRERGRSPQAIAESAIAWGEPAIATSISTVLHGRLVYRGKDAVAFSAAATLEETAALLWAADLPVSFASLTPSAARQSGTPTAFSWLSALAAEGWPSLGCRSAMLQQDGAAATSALAMALGATPGSEPVHARLAQGWSVEAAGADLIRKALVLLADHELNASTFAARVAASTGAPVAACLLAGLATLIGPRHGGAGAAAIALVEDAERLGPDAAIARWLAHDRPLPAFGHPLYPEGDPRAEALFSDFTIDDGLLRLRKAVLAATGLHPNIDFALAAMTRSLRLPADAPFRLFALGRSVGWTAHAIEQVTSNRPIRPRARYDGPRGSGSSADDWD</sequence>
<accession>A0ABU4ZDA2</accession>
<dbReference type="Pfam" id="PF00285">
    <property type="entry name" value="Citrate_synt"/>
    <property type="match status" value="1"/>
</dbReference>
<dbReference type="InterPro" id="IPR002020">
    <property type="entry name" value="Citrate_synthase"/>
</dbReference>
<comment type="caution">
    <text evidence="4">The sequence shown here is derived from an EMBL/GenBank/DDBJ whole genome shotgun (WGS) entry which is preliminary data.</text>
</comment>
<dbReference type="Proteomes" id="UP001276840">
    <property type="component" value="Unassembled WGS sequence"/>
</dbReference>